<evidence type="ECO:0000313" key="1">
    <source>
        <dbReference type="EMBL" id="EAL72884.1"/>
    </source>
</evidence>
<dbReference type="VEuPathDB" id="AmoebaDB:DDB_G0271068"/>
<evidence type="ECO:0008006" key="3">
    <source>
        <dbReference type="Google" id="ProtNLM"/>
    </source>
</evidence>
<dbReference type="InParanoid" id="Q55BX9"/>
<dbReference type="KEGG" id="ddi:DDB_G0271068"/>
<dbReference type="GO" id="GO:0009617">
    <property type="term" value="P:response to bacterium"/>
    <property type="evidence" value="ECO:0007007"/>
    <property type="project" value="dictyBase"/>
</dbReference>
<dbReference type="dictyBase" id="DDB_G0271068">
    <property type="gene designation" value="iliC"/>
</dbReference>
<dbReference type="Proteomes" id="UP000002195">
    <property type="component" value="Unassembled WGS sequence"/>
</dbReference>
<dbReference type="SUPFAM" id="SSF48371">
    <property type="entry name" value="ARM repeat"/>
    <property type="match status" value="1"/>
</dbReference>
<dbReference type="EMBL" id="AAFI02000005">
    <property type="protein sequence ID" value="EAL72884.1"/>
    <property type="molecule type" value="Genomic_DNA"/>
</dbReference>
<dbReference type="InterPro" id="IPR011989">
    <property type="entry name" value="ARM-like"/>
</dbReference>
<reference evidence="1 2" key="1">
    <citation type="journal article" date="2005" name="Nature">
        <title>The genome of the social amoeba Dictyostelium discoideum.</title>
        <authorList>
            <consortium name="The Dictyostelium discoideum Sequencing Consortium"/>
            <person name="Eichinger L."/>
            <person name="Pachebat J.A."/>
            <person name="Glockner G."/>
            <person name="Rajandream M.A."/>
            <person name="Sucgang R."/>
            <person name="Berriman M."/>
            <person name="Song J."/>
            <person name="Olsen R."/>
            <person name="Szafranski K."/>
            <person name="Xu Q."/>
            <person name="Tunggal B."/>
            <person name="Kummerfeld S."/>
            <person name="Madera M."/>
            <person name="Konfortov B.A."/>
            <person name="Rivero F."/>
            <person name="Bankier A.T."/>
            <person name="Lehmann R."/>
            <person name="Hamlin N."/>
            <person name="Davies R."/>
            <person name="Gaudet P."/>
            <person name="Fey P."/>
            <person name="Pilcher K."/>
            <person name="Chen G."/>
            <person name="Saunders D."/>
            <person name="Sodergren E."/>
            <person name="Davis P."/>
            <person name="Kerhornou A."/>
            <person name="Nie X."/>
            <person name="Hall N."/>
            <person name="Anjard C."/>
            <person name="Hemphill L."/>
            <person name="Bason N."/>
            <person name="Farbrother P."/>
            <person name="Desany B."/>
            <person name="Just E."/>
            <person name="Morio T."/>
            <person name="Rost R."/>
            <person name="Churcher C."/>
            <person name="Cooper J."/>
            <person name="Haydock S."/>
            <person name="van Driessche N."/>
            <person name="Cronin A."/>
            <person name="Goodhead I."/>
            <person name="Muzny D."/>
            <person name="Mourier T."/>
            <person name="Pain A."/>
            <person name="Lu M."/>
            <person name="Harper D."/>
            <person name="Lindsay R."/>
            <person name="Hauser H."/>
            <person name="James K."/>
            <person name="Quiles M."/>
            <person name="Madan Babu M."/>
            <person name="Saito T."/>
            <person name="Buchrieser C."/>
            <person name="Wardroper A."/>
            <person name="Felder M."/>
            <person name="Thangavelu M."/>
            <person name="Johnson D."/>
            <person name="Knights A."/>
            <person name="Loulseged H."/>
            <person name="Mungall K."/>
            <person name="Oliver K."/>
            <person name="Price C."/>
            <person name="Quail M.A."/>
            <person name="Urushihara H."/>
            <person name="Hernandez J."/>
            <person name="Rabbinowitsch E."/>
            <person name="Steffen D."/>
            <person name="Sanders M."/>
            <person name="Ma J."/>
            <person name="Kohara Y."/>
            <person name="Sharp S."/>
            <person name="Simmonds M."/>
            <person name="Spiegler S."/>
            <person name="Tivey A."/>
            <person name="Sugano S."/>
            <person name="White B."/>
            <person name="Walker D."/>
            <person name="Woodward J."/>
            <person name="Winckler T."/>
            <person name="Tanaka Y."/>
            <person name="Shaulsky G."/>
            <person name="Schleicher M."/>
            <person name="Weinstock G."/>
            <person name="Rosenthal A."/>
            <person name="Cox E.C."/>
            <person name="Chisholm R.L."/>
            <person name="Gibbs R."/>
            <person name="Loomis W.F."/>
            <person name="Platzer M."/>
            <person name="Kay R.R."/>
            <person name="Williams J."/>
            <person name="Dear P.H."/>
            <person name="Noegel A.A."/>
            <person name="Barrell B."/>
            <person name="Kuspa A."/>
        </authorList>
    </citation>
    <scope>NUCLEOTIDE SEQUENCE [LARGE SCALE GENOMIC DNA]</scope>
    <source>
        <strain evidence="1 2">AX4</strain>
    </source>
</reference>
<proteinExistence type="predicted"/>
<comment type="caution">
    <text evidence="1">The sequence shown here is derived from an EMBL/GenBank/DDBJ whole genome shotgun (WGS) entry which is preliminary data.</text>
</comment>
<evidence type="ECO:0000313" key="2">
    <source>
        <dbReference type="Proteomes" id="UP000002195"/>
    </source>
</evidence>
<accession>Q55BX9</accession>
<dbReference type="OMA" id="ADIDQLW"/>
<organism evidence="1 2">
    <name type="scientific">Dictyostelium discoideum</name>
    <name type="common">Social amoeba</name>
    <dbReference type="NCBI Taxonomy" id="44689"/>
    <lineage>
        <taxon>Eukaryota</taxon>
        <taxon>Amoebozoa</taxon>
        <taxon>Evosea</taxon>
        <taxon>Eumycetozoa</taxon>
        <taxon>Dictyostelia</taxon>
        <taxon>Dictyosteliales</taxon>
        <taxon>Dictyosteliaceae</taxon>
        <taxon>Dictyostelium</taxon>
    </lineage>
</organism>
<sequence length="220" mass="25703">MSDNNNILISECIKESLIEFKEVLEDESTIVYLGGLISESESFEEIKDQFNLFCKDFDMPFKDEDNEIDRVFNQLINLLKRKGCISFSVESKPKSHLVCTNGDKKSVNLEDPNLTMEQYLSLTYSEDSRTRLATLRTMCPCKVKADIDQFYDRIIEMSKDSDRNIRYQAMHNLCDGSPAWREDAVIQTLESMHNDSDPKIRRRIHNILTHYKHTGKWNIM</sequence>
<name>Q55BX9_DICDI</name>
<dbReference type="RefSeq" id="XP_646702.1">
    <property type="nucleotide sequence ID" value="XM_641610.1"/>
</dbReference>
<dbReference type="InterPro" id="IPR016024">
    <property type="entry name" value="ARM-type_fold"/>
</dbReference>
<dbReference type="GeneID" id="8617676"/>
<keyword evidence="2" id="KW-1185">Reference proteome</keyword>
<dbReference type="AlphaFoldDB" id="Q55BX9"/>
<dbReference type="Gene3D" id="1.25.10.10">
    <property type="entry name" value="Leucine-rich Repeat Variant"/>
    <property type="match status" value="1"/>
</dbReference>
<protein>
    <recommendedName>
        <fullName evidence="3">HEAT repeat domain-containing protein</fullName>
    </recommendedName>
</protein>
<gene>
    <name evidence="1" type="ORF">DDB_G0271068</name>
</gene>